<dbReference type="Pfam" id="PF01966">
    <property type="entry name" value="HD"/>
    <property type="match status" value="1"/>
</dbReference>
<dbReference type="KEGG" id="kol:Kole_1206"/>
<dbReference type="AlphaFoldDB" id="C5CIY9"/>
<dbReference type="NCBIfam" id="TIGR00277">
    <property type="entry name" value="HDIG"/>
    <property type="match status" value="1"/>
</dbReference>
<sequence>MENVAYDKENYVNNNPAFFLLTNVVQKSKKDGNPYYSCSVRDSKTVLSANIWEWEEGQEPISGVVALATYSYKRKYGLSLKIRKLYTLEELNNHIDDAFSIFLPRVENIENLKDELSDLIQGIENAFLKELLEKTISPGDGEIKGFFLAPAATKNHHVKIGGLLEHSVNVAKLCKIVARTFGDDIDMDLLIAGALLHDIGKVQTYDYKSYSFEFTDEGLLEDHIVLGIKKLAVVIGKIDGFPKEIEQNLFHIVASHHGLKEWGSPVVPRTLEAIIIHNCDRLEAQMEAFRELARSVPKGGSWSDYSGILGTKVFVYGKYGEDT</sequence>
<dbReference type="eggNOG" id="COG3481">
    <property type="taxonomic scope" value="Bacteria"/>
</dbReference>
<dbReference type="STRING" id="521045.Kole_1206"/>
<reference evidence="3 4" key="1">
    <citation type="submission" date="2009-06" db="EMBL/GenBank/DDBJ databases">
        <title>Complete sequence of Thermotogales bacterium TBF 19.5.1.</title>
        <authorList>
            <consortium name="US DOE Joint Genome Institute"/>
            <person name="Lucas S."/>
            <person name="Copeland A."/>
            <person name="Lapidus A."/>
            <person name="Glavina del Rio T."/>
            <person name="Tice H."/>
            <person name="Bruce D."/>
            <person name="Goodwin L."/>
            <person name="Pitluck S."/>
            <person name="Chertkov O."/>
            <person name="Brettin T."/>
            <person name="Detter J.C."/>
            <person name="Han C."/>
            <person name="Schmutz J."/>
            <person name="Larimer F."/>
            <person name="Land M."/>
            <person name="Hauser L."/>
            <person name="Kyrpides N."/>
            <person name="Ovchinnikova G."/>
            <person name="Noll K."/>
        </authorList>
    </citation>
    <scope>NUCLEOTIDE SEQUENCE [LARGE SCALE GENOMIC DNA]</scope>
    <source>
        <strain evidence="4">ATCC BAA-1733 / DSM 21960 / TBF 19.5.1</strain>
    </source>
</reference>
<dbReference type="InterPro" id="IPR050798">
    <property type="entry name" value="YhaM_exoribonuc/phosphodiest"/>
</dbReference>
<dbReference type="GO" id="GO:0031125">
    <property type="term" value="P:rRNA 3'-end processing"/>
    <property type="evidence" value="ECO:0007669"/>
    <property type="project" value="TreeGrafter"/>
</dbReference>
<dbReference type="InterPro" id="IPR006674">
    <property type="entry name" value="HD_domain"/>
</dbReference>
<protein>
    <submittedName>
        <fullName evidence="3">Metal dependent phosphohydrolase</fullName>
    </submittedName>
</protein>
<dbReference type="PANTHER" id="PTHR37294:SF1">
    <property type="entry name" value="3'-5' EXORIBONUCLEASE YHAM"/>
    <property type="match status" value="1"/>
</dbReference>
<dbReference type="EMBL" id="CP001634">
    <property type="protein sequence ID" value="ACR79905.1"/>
    <property type="molecule type" value="Genomic_DNA"/>
</dbReference>
<gene>
    <name evidence="3" type="ordered locus">Kole_1206</name>
</gene>
<dbReference type="OrthoDB" id="9778453at2"/>
<keyword evidence="4" id="KW-1185">Reference proteome</keyword>
<evidence type="ECO:0000313" key="3">
    <source>
        <dbReference type="EMBL" id="ACR79905.1"/>
    </source>
</evidence>
<name>C5CIY9_KOSOT</name>
<dbReference type="GO" id="GO:0016787">
    <property type="term" value="F:hydrolase activity"/>
    <property type="evidence" value="ECO:0007669"/>
    <property type="project" value="UniProtKB-KW"/>
</dbReference>
<dbReference type="RefSeq" id="WP_015868562.1">
    <property type="nucleotide sequence ID" value="NC_012785.1"/>
</dbReference>
<dbReference type="SMART" id="SM00471">
    <property type="entry name" value="HDc"/>
    <property type="match status" value="1"/>
</dbReference>
<dbReference type="CDD" id="cd00077">
    <property type="entry name" value="HDc"/>
    <property type="match status" value="1"/>
</dbReference>
<dbReference type="InterPro" id="IPR003607">
    <property type="entry name" value="HD/PDEase_dom"/>
</dbReference>
<dbReference type="InterPro" id="IPR006675">
    <property type="entry name" value="HDIG_dom"/>
</dbReference>
<dbReference type="PROSITE" id="PS51831">
    <property type="entry name" value="HD"/>
    <property type="match status" value="1"/>
</dbReference>
<dbReference type="Gene3D" id="1.10.3210.10">
    <property type="entry name" value="Hypothetical protein af1432"/>
    <property type="match status" value="1"/>
</dbReference>
<keyword evidence="1" id="KW-0378">Hydrolase</keyword>
<dbReference type="Proteomes" id="UP000002382">
    <property type="component" value="Chromosome"/>
</dbReference>
<organism evidence="3 4">
    <name type="scientific">Kosmotoga olearia (strain ATCC BAA-1733 / DSM 21960 / TBF 19.5.1)</name>
    <dbReference type="NCBI Taxonomy" id="521045"/>
    <lineage>
        <taxon>Bacteria</taxon>
        <taxon>Thermotogati</taxon>
        <taxon>Thermotogota</taxon>
        <taxon>Thermotogae</taxon>
        <taxon>Kosmotogales</taxon>
        <taxon>Kosmotogaceae</taxon>
        <taxon>Kosmotoga</taxon>
    </lineage>
</organism>
<evidence type="ECO:0000313" key="4">
    <source>
        <dbReference type="Proteomes" id="UP000002382"/>
    </source>
</evidence>
<reference evidence="3 4" key="2">
    <citation type="journal article" date="2011" name="J. Bacteriol.">
        <title>Genome Sequence of Kosmotoga olearia Strain TBF 19.5.1, a Thermophilic Bacterium with a Wide Growth Temperature Range, Isolated from the Troll B Oil Platform in the North Sea.</title>
        <authorList>
            <person name="Swithers K.S."/>
            <person name="Dipippo J.L."/>
            <person name="Bruce D.C."/>
            <person name="Detter C."/>
            <person name="Tapia R."/>
            <person name="Han S."/>
            <person name="Goodwin L.A."/>
            <person name="Han J."/>
            <person name="Woyke T."/>
            <person name="Pitluck S."/>
            <person name="Pennacchio L."/>
            <person name="Nolan M."/>
            <person name="Mikhailova N."/>
            <person name="Land M.L."/>
            <person name="Nesbo C.L."/>
            <person name="Gogarten J.P."/>
            <person name="Noll K.M."/>
        </authorList>
    </citation>
    <scope>NUCLEOTIDE SEQUENCE [LARGE SCALE GENOMIC DNA]</scope>
    <source>
        <strain evidence="4">ATCC BAA-1733 / DSM 21960 / TBF 19.5.1</strain>
    </source>
</reference>
<proteinExistence type="predicted"/>
<dbReference type="SUPFAM" id="SSF109604">
    <property type="entry name" value="HD-domain/PDEase-like"/>
    <property type="match status" value="1"/>
</dbReference>
<evidence type="ECO:0000259" key="2">
    <source>
        <dbReference type="PROSITE" id="PS51831"/>
    </source>
</evidence>
<dbReference type="HOGENOM" id="CLU_056349_0_0_0"/>
<evidence type="ECO:0000256" key="1">
    <source>
        <dbReference type="ARBA" id="ARBA00022801"/>
    </source>
</evidence>
<dbReference type="PANTHER" id="PTHR37294">
    <property type="entry name" value="3'-5' EXORIBONUCLEASE YHAM"/>
    <property type="match status" value="1"/>
</dbReference>
<accession>C5CIY9</accession>
<feature type="domain" description="HD" evidence="2">
    <location>
        <begin position="163"/>
        <end position="285"/>
    </location>
</feature>